<dbReference type="PANTHER" id="PTHR46266:SF4">
    <property type="entry name" value="TRANSCRIPTION FACTOR TT8"/>
    <property type="match status" value="1"/>
</dbReference>
<dbReference type="PANTHER" id="PTHR46266">
    <property type="entry name" value="TRANSCRIPTION FACTOR TT8"/>
    <property type="match status" value="1"/>
</dbReference>
<dbReference type="Pfam" id="PF22754">
    <property type="entry name" value="bHLH-TF_ACT-like_plant"/>
    <property type="match status" value="1"/>
</dbReference>
<dbReference type="PIR" id="T04073">
    <property type="entry name" value="T04073"/>
</dbReference>
<evidence type="ECO:0000259" key="8">
    <source>
        <dbReference type="PROSITE" id="PS50888"/>
    </source>
</evidence>
<dbReference type="EMBL" id="U57899">
    <property type="protein sequence ID" value="AAB03841.1"/>
    <property type="molecule type" value="Genomic_DNA"/>
</dbReference>
<proteinExistence type="inferred from homology"/>
<gene>
    <name evidence="9" type="primary">in1</name>
</gene>
<feature type="region of interest" description="Disordered" evidence="7">
    <location>
        <begin position="56"/>
        <end position="77"/>
    </location>
</feature>
<dbReference type="GO" id="GO:0005634">
    <property type="term" value="C:nucleus"/>
    <property type="evidence" value="ECO:0007669"/>
    <property type="project" value="UniProtKB-SubCell"/>
</dbReference>
<reference evidence="9" key="1">
    <citation type="journal article" date="1996" name="Plant Cell">
        <title>The maize repressor-like gene intensifier1 shares homology with the r1/b1 multigene family of transcription factors and exhibits missplicing.</title>
        <authorList>
            <person name="Burr F.A."/>
            <person name="Burr B."/>
            <person name="Scheffler B.E."/>
            <person name="Blewitt M."/>
            <person name="Wienand U."/>
            <person name="Matz E.C."/>
        </authorList>
    </citation>
    <scope>NUCLEOTIDE SEQUENCE</scope>
    <source>
        <strain evidence="9">W22</strain>
    </source>
</reference>
<feature type="region of interest" description="Disordered" evidence="7">
    <location>
        <begin position="238"/>
        <end position="300"/>
    </location>
</feature>
<dbReference type="AlphaFoldDB" id="Q41875"/>
<evidence type="ECO:0000256" key="6">
    <source>
        <dbReference type="ARBA" id="ARBA00023242"/>
    </source>
</evidence>
<keyword evidence="3" id="KW-0805">Transcription regulation</keyword>
<dbReference type="GO" id="GO:0046983">
    <property type="term" value="F:protein dimerization activity"/>
    <property type="evidence" value="ECO:0007669"/>
    <property type="project" value="InterPro"/>
</dbReference>
<evidence type="ECO:0000256" key="4">
    <source>
        <dbReference type="ARBA" id="ARBA00023159"/>
    </source>
</evidence>
<evidence type="ECO:0000256" key="5">
    <source>
        <dbReference type="ARBA" id="ARBA00023163"/>
    </source>
</evidence>
<dbReference type="InterPro" id="IPR054502">
    <property type="entry name" value="bHLH-TF_ACT-like_plant"/>
</dbReference>
<keyword evidence="6" id="KW-0539">Nucleus</keyword>
<keyword evidence="5" id="KW-0804">Transcription</keyword>
<dbReference type="PROSITE" id="PS50888">
    <property type="entry name" value="BHLH"/>
    <property type="match status" value="1"/>
</dbReference>
<evidence type="ECO:0000256" key="1">
    <source>
        <dbReference type="ARBA" id="ARBA00004123"/>
    </source>
</evidence>
<feature type="region of interest" description="Disordered" evidence="7">
    <location>
        <begin position="524"/>
        <end position="592"/>
    </location>
</feature>
<evidence type="ECO:0000256" key="7">
    <source>
        <dbReference type="SAM" id="MobiDB-lite"/>
    </source>
</evidence>
<comment type="similarity">
    <text evidence="2">Belongs to the bHLH protein family.</text>
</comment>
<dbReference type="Pfam" id="PF14215">
    <property type="entry name" value="bHLH-MYC_N"/>
    <property type="match status" value="1"/>
</dbReference>
<evidence type="ECO:0000313" key="9">
    <source>
        <dbReference type="EMBL" id="AAB03841.1"/>
    </source>
</evidence>
<dbReference type="InterPro" id="IPR011598">
    <property type="entry name" value="bHLH_dom"/>
</dbReference>
<keyword evidence="4" id="KW-0010">Activator</keyword>
<feature type="domain" description="BHLH" evidence="8">
    <location>
        <begin position="464"/>
        <end position="513"/>
    </location>
</feature>
<organism evidence="9">
    <name type="scientific">Zea mays</name>
    <name type="common">Maize</name>
    <dbReference type="NCBI Taxonomy" id="4577"/>
    <lineage>
        <taxon>Eukaryota</taxon>
        <taxon>Viridiplantae</taxon>
        <taxon>Streptophyta</taxon>
        <taxon>Embryophyta</taxon>
        <taxon>Tracheophyta</taxon>
        <taxon>Spermatophyta</taxon>
        <taxon>Magnoliopsida</taxon>
        <taxon>Liliopsida</taxon>
        <taxon>Poales</taxon>
        <taxon>Poaceae</taxon>
        <taxon>PACMAD clade</taxon>
        <taxon>Panicoideae</taxon>
        <taxon>Andropogonodae</taxon>
        <taxon>Andropogoneae</taxon>
        <taxon>Tripsacinae</taxon>
        <taxon>Zea</taxon>
    </lineage>
</organism>
<dbReference type="SMART" id="SM00353">
    <property type="entry name" value="HLH"/>
    <property type="match status" value="1"/>
</dbReference>
<sequence length="685" mass="74699">MAAGGRGEAAQKALQSVAQSTGWTYSLLWRLCPRQGALVWAEGYYNGAIRTRKTTMTTVRQPAGAEDAGDEETAPRRSRQLKELYDSLAAGEAAYDGGGGVGGPQQQQQAAVVPPPRRPAAALAPEDLTETEWFYLMCASYCFPPAVGLPGEAFVRRAHVWLCGANKADSKVFSRAILARSAGIQTVACIPVDDGVLEIGTTEKVEEDIFLIQHVRNIFVDQHGAHIMPTTLSGYSTSTPTTQLNHQPFQTKTGISLNLGDERNSEMEDDDDDGRIDLENNTENDSTRRHLPQDASAGNELETLNAESSGPMLIANLTAQDEYGQLHRFLSVDLSSKYLQSPGAEDQAAVAENAHYIETVLRILRFNACRQTQAASSNIAKTYLALSKNSPFSRWNWKRKGISSMMIAEGTPQRMLKSVLLGAPSSSSHRSHRGEVQSSSPEPRGDDGEGTSRSRRGPVPSQTELSASHVLKERRRREKLNEGFAMLRSLVPFVTKMDRASILGDTIEYVKQLRRRIQELESRRRLVGSNQKTTMAQQPPPPAASTEERGRRQTSGGYLARAAGTGSRAAEASGNSNLGEEPPAAAASDTDTEVQVSIIGSDALLELRCPHREGLLLRVMQALHQELRLEITSVQASSAGDVLLAKLRAKVKEVHGRRSSITEVKRAIHLIVSSDWICEKNPCLA</sequence>
<dbReference type="ExpressionAtlas" id="Q41875">
    <property type="expression patterns" value="baseline"/>
</dbReference>
<dbReference type="SUPFAM" id="SSF47459">
    <property type="entry name" value="HLH, helix-loop-helix DNA-binding domain"/>
    <property type="match status" value="1"/>
</dbReference>
<feature type="compositionally biased region" description="Basic and acidic residues" evidence="7">
    <location>
        <begin position="443"/>
        <end position="452"/>
    </location>
</feature>
<comment type="subcellular location">
    <subcellularLocation>
        <location evidence="1">Nucleus</location>
    </subcellularLocation>
</comment>
<dbReference type="InterPro" id="IPR025610">
    <property type="entry name" value="MYC/MYB_N"/>
</dbReference>
<evidence type="ECO:0000256" key="2">
    <source>
        <dbReference type="ARBA" id="ARBA00005510"/>
    </source>
</evidence>
<dbReference type="Gene3D" id="4.10.280.10">
    <property type="entry name" value="Helix-loop-helix DNA-binding domain"/>
    <property type="match status" value="1"/>
</dbReference>
<feature type="compositionally biased region" description="Polar residues" evidence="7">
    <location>
        <begin position="238"/>
        <end position="256"/>
    </location>
</feature>
<feature type="region of interest" description="Disordered" evidence="7">
    <location>
        <begin position="96"/>
        <end position="119"/>
    </location>
</feature>
<dbReference type="Pfam" id="PF00010">
    <property type="entry name" value="HLH"/>
    <property type="match status" value="1"/>
</dbReference>
<name>Q41875_MAIZE</name>
<dbReference type="InterPro" id="IPR036638">
    <property type="entry name" value="HLH_DNA-bd_sf"/>
</dbReference>
<protein>
    <submittedName>
        <fullName evidence="9">IN1</fullName>
    </submittedName>
</protein>
<accession>Q41875</accession>
<feature type="region of interest" description="Disordered" evidence="7">
    <location>
        <begin position="422"/>
        <end position="475"/>
    </location>
</feature>
<evidence type="ECO:0000256" key="3">
    <source>
        <dbReference type="ARBA" id="ARBA00023015"/>
    </source>
</evidence>